<comment type="similarity">
    <text evidence="2">In the N-terminal section; belongs to the MoaB/Mog family.</text>
</comment>
<evidence type="ECO:0000256" key="3">
    <source>
        <dbReference type="ARBA" id="ARBA00008339"/>
    </source>
</evidence>
<keyword evidence="9" id="KW-1185">Reference proteome</keyword>
<evidence type="ECO:0000313" key="8">
    <source>
        <dbReference type="EMBL" id="PYH40213.1"/>
    </source>
</evidence>
<dbReference type="SMART" id="SM00852">
    <property type="entry name" value="MoCF_biosynth"/>
    <property type="match status" value="1"/>
</dbReference>
<dbReference type="SUPFAM" id="SSF53218">
    <property type="entry name" value="Molybdenum cofactor biosynthesis proteins"/>
    <property type="match status" value="1"/>
</dbReference>
<dbReference type="OrthoDB" id="6777263at2759"/>
<comment type="catalytic activity">
    <reaction evidence="6">
        <text>adenylyl-molybdopterin + molybdate = Mo-molybdopterin + AMP + H(+)</text>
        <dbReference type="Rhea" id="RHEA:35047"/>
        <dbReference type="ChEBI" id="CHEBI:15378"/>
        <dbReference type="ChEBI" id="CHEBI:36264"/>
        <dbReference type="ChEBI" id="CHEBI:62727"/>
        <dbReference type="ChEBI" id="CHEBI:71302"/>
        <dbReference type="ChEBI" id="CHEBI:456215"/>
    </reaction>
</comment>
<dbReference type="GO" id="GO:0005524">
    <property type="term" value="F:ATP binding"/>
    <property type="evidence" value="ECO:0007669"/>
    <property type="project" value="UniProtKB-UniRule"/>
</dbReference>
<dbReference type="GO" id="GO:0006777">
    <property type="term" value="P:Mo-molybdopterin cofactor biosynthetic process"/>
    <property type="evidence" value="ECO:0007669"/>
    <property type="project" value="UniProtKB-UniRule"/>
</dbReference>
<evidence type="ECO:0000259" key="7">
    <source>
        <dbReference type="SMART" id="SM00852"/>
    </source>
</evidence>
<evidence type="ECO:0000256" key="2">
    <source>
        <dbReference type="ARBA" id="ARBA00007589"/>
    </source>
</evidence>
<comment type="similarity">
    <text evidence="6">Belongs to the MoeA family.</text>
</comment>
<evidence type="ECO:0000256" key="6">
    <source>
        <dbReference type="RuleBase" id="RU365090"/>
    </source>
</evidence>
<dbReference type="Proteomes" id="UP000248349">
    <property type="component" value="Unassembled WGS sequence"/>
</dbReference>
<evidence type="ECO:0000313" key="9">
    <source>
        <dbReference type="Proteomes" id="UP000248349"/>
    </source>
</evidence>
<dbReference type="Gene3D" id="3.40.980.10">
    <property type="entry name" value="MoaB/Mog-like domain"/>
    <property type="match status" value="1"/>
</dbReference>
<dbReference type="InterPro" id="IPR001453">
    <property type="entry name" value="MoaB/Mog_dom"/>
</dbReference>
<proteinExistence type="inferred from homology"/>
<dbReference type="RefSeq" id="XP_025426195.1">
    <property type="nucleotide sequence ID" value="XM_025572358.1"/>
</dbReference>
<dbReference type="UniPathway" id="UPA00344"/>
<dbReference type="Gene3D" id="3.90.105.10">
    <property type="entry name" value="Molybdopterin biosynthesis moea protein, domain 2"/>
    <property type="match status" value="1"/>
</dbReference>
<dbReference type="SUPFAM" id="SSF63882">
    <property type="entry name" value="MoeA N-terminal region -like"/>
    <property type="match status" value="1"/>
</dbReference>
<organism evidence="8 9">
    <name type="scientific">Aspergillus saccharolyticus JOP 1030-1</name>
    <dbReference type="NCBI Taxonomy" id="1450539"/>
    <lineage>
        <taxon>Eukaryota</taxon>
        <taxon>Fungi</taxon>
        <taxon>Dikarya</taxon>
        <taxon>Ascomycota</taxon>
        <taxon>Pezizomycotina</taxon>
        <taxon>Eurotiomycetes</taxon>
        <taxon>Eurotiomycetidae</taxon>
        <taxon>Eurotiales</taxon>
        <taxon>Aspergillaceae</taxon>
        <taxon>Aspergillus</taxon>
        <taxon>Aspergillus subgen. Circumdati</taxon>
    </lineage>
</organism>
<comment type="cofactor">
    <cofactor evidence="6">
        <name>Mg(2+)</name>
        <dbReference type="ChEBI" id="CHEBI:18420"/>
    </cofactor>
</comment>
<comment type="function">
    <text evidence="6">Catalyzes two steps in the biosynthesis of the molybdenum cofactor. In the first step, molybdopterin is adenylated. Subsequently, molybdate is inserted into adenylated molybdopterin and AMP is released.</text>
</comment>
<dbReference type="GO" id="GO:0005829">
    <property type="term" value="C:cytosol"/>
    <property type="evidence" value="ECO:0007669"/>
    <property type="project" value="TreeGrafter"/>
</dbReference>
<keyword evidence="6" id="KW-0500">Molybdenum</keyword>
<dbReference type="EC" id="2.7.7.75" evidence="4"/>
<accession>A0A318Z623</accession>
<keyword evidence="6" id="KW-0479">Metal-binding</keyword>
<comment type="pathway">
    <text evidence="1 6">Cofactor biosynthesis; molybdopterin biosynthesis.</text>
</comment>
<name>A0A318Z623_9EURO</name>
<keyword evidence="6" id="KW-0460">Magnesium</keyword>
<dbReference type="InterPro" id="IPR038987">
    <property type="entry name" value="MoeA-like"/>
</dbReference>
<dbReference type="EMBL" id="KZ821294">
    <property type="protein sequence ID" value="PYH40213.1"/>
    <property type="molecule type" value="Genomic_DNA"/>
</dbReference>
<dbReference type="InterPro" id="IPR005110">
    <property type="entry name" value="MoeA_linker/N"/>
</dbReference>
<comment type="similarity">
    <text evidence="3">In the C-terminal section; belongs to the MoeA family.</text>
</comment>
<dbReference type="AlphaFoldDB" id="A0A318Z623"/>
<comment type="catalytic activity">
    <reaction evidence="6">
        <text>molybdopterin + ATP + H(+) = adenylyl-molybdopterin + diphosphate</text>
        <dbReference type="Rhea" id="RHEA:31331"/>
        <dbReference type="ChEBI" id="CHEBI:15378"/>
        <dbReference type="ChEBI" id="CHEBI:30616"/>
        <dbReference type="ChEBI" id="CHEBI:33019"/>
        <dbReference type="ChEBI" id="CHEBI:58698"/>
        <dbReference type="ChEBI" id="CHEBI:62727"/>
    </reaction>
</comment>
<dbReference type="Pfam" id="PF03453">
    <property type="entry name" value="MoeA_N"/>
    <property type="match status" value="1"/>
</dbReference>
<evidence type="ECO:0000256" key="5">
    <source>
        <dbReference type="ARBA" id="ARBA00023150"/>
    </source>
</evidence>
<reference evidence="8 9" key="1">
    <citation type="submission" date="2016-12" db="EMBL/GenBank/DDBJ databases">
        <title>The genomes of Aspergillus section Nigri reveals drivers in fungal speciation.</title>
        <authorList>
            <consortium name="DOE Joint Genome Institute"/>
            <person name="Vesth T.C."/>
            <person name="Nybo J."/>
            <person name="Theobald S."/>
            <person name="Brandl J."/>
            <person name="Frisvad J.C."/>
            <person name="Nielsen K.F."/>
            <person name="Lyhne E.K."/>
            <person name="Kogle M.E."/>
            <person name="Kuo A."/>
            <person name="Riley R."/>
            <person name="Clum A."/>
            <person name="Nolan M."/>
            <person name="Lipzen A."/>
            <person name="Salamov A."/>
            <person name="Henrissat B."/>
            <person name="Wiebenga A."/>
            <person name="De Vries R.P."/>
            <person name="Grigoriev I.V."/>
            <person name="Mortensen U.H."/>
            <person name="Andersen M.R."/>
            <person name="Baker S.E."/>
        </authorList>
    </citation>
    <scope>NUCLEOTIDE SEQUENCE [LARGE SCALE GENOMIC DNA]</scope>
    <source>
        <strain evidence="8 9">JOP 1030-1</strain>
    </source>
</reference>
<dbReference type="InterPro" id="IPR036135">
    <property type="entry name" value="MoeA_linker/N_sf"/>
</dbReference>
<keyword evidence="6" id="KW-0808">Transferase</keyword>
<dbReference type="InterPro" id="IPR005111">
    <property type="entry name" value="MoeA_C_domain_IV"/>
</dbReference>
<dbReference type="CDD" id="cd00887">
    <property type="entry name" value="MoeA"/>
    <property type="match status" value="1"/>
</dbReference>
<dbReference type="GO" id="GO:0061599">
    <property type="term" value="F:molybdopterin molybdotransferase activity"/>
    <property type="evidence" value="ECO:0007669"/>
    <property type="project" value="UniProtKB-UniRule"/>
</dbReference>
<dbReference type="Gene3D" id="2.170.190.11">
    <property type="entry name" value="Molybdopterin biosynthesis moea protein, domain 3"/>
    <property type="match status" value="1"/>
</dbReference>
<dbReference type="Gene3D" id="2.40.340.10">
    <property type="entry name" value="MoeA, C-terminal, domain IV"/>
    <property type="match status" value="1"/>
</dbReference>
<dbReference type="GO" id="GO:0061598">
    <property type="term" value="F:molybdopterin adenylyltransferase activity"/>
    <property type="evidence" value="ECO:0007669"/>
    <property type="project" value="UniProtKB-UniRule"/>
</dbReference>
<dbReference type="SUPFAM" id="SSF63867">
    <property type="entry name" value="MoeA C-terminal domain-like"/>
    <property type="match status" value="1"/>
</dbReference>
<dbReference type="PANTHER" id="PTHR10192">
    <property type="entry name" value="MOLYBDOPTERIN BIOSYNTHESIS PROTEIN"/>
    <property type="match status" value="1"/>
</dbReference>
<dbReference type="Pfam" id="PF00994">
    <property type="entry name" value="MoCF_biosynth"/>
    <property type="match status" value="1"/>
</dbReference>
<sequence length="452" mass="49090">MPLSYLDALERIRCEAEQDAIAFRSGFERLSIDKAVSRISQVTYRCHEATPKYDTSAMDGYALNSAATQSATPETPIIFRVCGTIAAGDEPLRIDNGTVSDIPPCVEIMTGAPFPQNAGDRQFDCCVRLEDVTAISVSGYPCIGIRKPATFQQNRRLAGGDFSPGDIIISAGQVIQPSHIMALASVGIMEVHVTRKTVVGVFSTGNEVERVCRRGQHHIADANGPYISASLQAQGSEVDFLGTLEDNSDAITHGIRAASNTNRYDVLISSGAVSAGKYDFVPSALQNLHVRQVFHKIAIRPGHPVLFAKIPISARKAVERGVRGDRYEVPFFGLPGNPVASAACLQFLVAPYLKHLQKQSPEPVLEATICQFGDSKPPDRALAQLLLKVPKDLDVFRPGVTQRRIADHLEVTPLEHSSWKVKPFLEANCWIHVPAGQSDVYQGDTVSILASH</sequence>
<dbReference type="InterPro" id="IPR036425">
    <property type="entry name" value="MoaB/Mog-like_dom_sf"/>
</dbReference>
<dbReference type="FunFam" id="2.170.190.11:FF:000006">
    <property type="entry name" value="Molybdopterin molybdenumtransferase"/>
    <property type="match status" value="1"/>
</dbReference>
<dbReference type="STRING" id="1450539.A0A318Z623"/>
<dbReference type="GeneID" id="37073586"/>
<evidence type="ECO:0000256" key="1">
    <source>
        <dbReference type="ARBA" id="ARBA00005046"/>
    </source>
</evidence>
<dbReference type="InterPro" id="IPR036688">
    <property type="entry name" value="MoeA_C_domain_IV_sf"/>
</dbReference>
<gene>
    <name evidence="8" type="ORF">BP01DRAFT_308808</name>
</gene>
<protein>
    <recommendedName>
        <fullName evidence="4">molybdopterin adenylyltransferase</fullName>
        <ecNumber evidence="4">2.7.7.75</ecNumber>
    </recommendedName>
</protein>
<dbReference type="GO" id="GO:0046872">
    <property type="term" value="F:metal ion binding"/>
    <property type="evidence" value="ECO:0007669"/>
    <property type="project" value="UniProtKB-UniRule"/>
</dbReference>
<dbReference type="PANTHER" id="PTHR10192:SF30">
    <property type="entry name" value="MOLYBDOPTERIN ADENYLYLTRANSFERASE"/>
    <property type="match status" value="1"/>
</dbReference>
<feature type="domain" description="MoaB/Mog" evidence="7">
    <location>
        <begin position="200"/>
        <end position="355"/>
    </location>
</feature>
<evidence type="ECO:0000256" key="4">
    <source>
        <dbReference type="ARBA" id="ARBA00012509"/>
    </source>
</evidence>
<dbReference type="Pfam" id="PF03454">
    <property type="entry name" value="MoeA_C"/>
    <property type="match status" value="1"/>
</dbReference>
<keyword evidence="5 6" id="KW-0501">Molybdenum cofactor biosynthesis</keyword>